<dbReference type="EMBL" id="UYYF01004555">
    <property type="protein sequence ID" value="VDN05375.1"/>
    <property type="molecule type" value="Genomic_DNA"/>
</dbReference>
<evidence type="ECO:0000313" key="3">
    <source>
        <dbReference type="WBParaSite" id="TCLT_0000788401-mRNA-1"/>
    </source>
</evidence>
<name>A0A0N5D4I9_THECL</name>
<accession>A0A0N5D4I9</accession>
<proteinExistence type="predicted"/>
<keyword evidence="2" id="KW-1185">Reference proteome</keyword>
<dbReference type="WBParaSite" id="TCLT_0000788401-mRNA-1">
    <property type="protein sequence ID" value="TCLT_0000788401-mRNA-1"/>
    <property type="gene ID" value="TCLT_0000788401"/>
</dbReference>
<protein>
    <submittedName>
        <fullName evidence="3">DDE_Tnp_1_7 domain-containing protein</fullName>
    </submittedName>
</protein>
<dbReference type="Proteomes" id="UP000276776">
    <property type="component" value="Unassembled WGS sequence"/>
</dbReference>
<organism evidence="3">
    <name type="scientific">Thelazia callipaeda</name>
    <name type="common">Oriental eyeworm</name>
    <name type="synonym">Parasitic nematode</name>
    <dbReference type="NCBI Taxonomy" id="103827"/>
    <lineage>
        <taxon>Eukaryota</taxon>
        <taxon>Metazoa</taxon>
        <taxon>Ecdysozoa</taxon>
        <taxon>Nematoda</taxon>
        <taxon>Chromadorea</taxon>
        <taxon>Rhabditida</taxon>
        <taxon>Spirurina</taxon>
        <taxon>Spiruromorpha</taxon>
        <taxon>Thelazioidea</taxon>
        <taxon>Thelaziidae</taxon>
        <taxon>Thelazia</taxon>
    </lineage>
</organism>
<dbReference type="AlphaFoldDB" id="A0A0N5D4I9"/>
<gene>
    <name evidence="1" type="ORF">TCLT_LOCUS7873</name>
</gene>
<reference evidence="1 2" key="2">
    <citation type="submission" date="2018-11" db="EMBL/GenBank/DDBJ databases">
        <authorList>
            <consortium name="Pathogen Informatics"/>
        </authorList>
    </citation>
    <scope>NUCLEOTIDE SEQUENCE [LARGE SCALE GENOMIC DNA]</scope>
</reference>
<sequence length="127" mass="14708">MASKCMKRSDSKHSVLPSCEAVLSRMETASIHCCWKSCLIITGDCDISNRSETVEMSATQPNRNVKRIFNYLPQHNNMVIVDDCENMRYSTHTAKLPEKEFLNDLRIVMIFSNCIWKPKQLMTKFGW</sequence>
<reference evidence="3" key="1">
    <citation type="submission" date="2017-02" db="UniProtKB">
        <authorList>
            <consortium name="WormBaseParasite"/>
        </authorList>
    </citation>
    <scope>IDENTIFICATION</scope>
</reference>
<evidence type="ECO:0000313" key="2">
    <source>
        <dbReference type="Proteomes" id="UP000276776"/>
    </source>
</evidence>
<evidence type="ECO:0000313" key="1">
    <source>
        <dbReference type="EMBL" id="VDN05375.1"/>
    </source>
</evidence>